<evidence type="ECO:0000313" key="1">
    <source>
        <dbReference type="EMBL" id="KAJ8422528.1"/>
    </source>
</evidence>
<dbReference type="EMBL" id="JAKOGI010002231">
    <property type="protein sequence ID" value="KAJ8422528.1"/>
    <property type="molecule type" value="Genomic_DNA"/>
</dbReference>
<keyword evidence="2" id="KW-1185">Reference proteome</keyword>
<gene>
    <name evidence="1" type="ORF">Cgig2_011661</name>
</gene>
<dbReference type="Proteomes" id="UP001153076">
    <property type="component" value="Unassembled WGS sequence"/>
</dbReference>
<protein>
    <submittedName>
        <fullName evidence="1">Uncharacterized protein</fullName>
    </submittedName>
</protein>
<name>A0A9Q1GPY9_9CARY</name>
<comment type="caution">
    <text evidence="1">The sequence shown here is derived from an EMBL/GenBank/DDBJ whole genome shotgun (WGS) entry which is preliminary data.</text>
</comment>
<accession>A0A9Q1GPY9</accession>
<proteinExistence type="predicted"/>
<reference evidence="1" key="1">
    <citation type="submission" date="2022-04" db="EMBL/GenBank/DDBJ databases">
        <title>Carnegiea gigantea Genome sequencing and assembly v2.</title>
        <authorList>
            <person name="Copetti D."/>
            <person name="Sanderson M.J."/>
            <person name="Burquez A."/>
            <person name="Wojciechowski M.F."/>
        </authorList>
    </citation>
    <scope>NUCLEOTIDE SEQUENCE</scope>
    <source>
        <strain evidence="1">SGP5-SGP5p</strain>
        <tissue evidence="1">Aerial part</tissue>
    </source>
</reference>
<organism evidence="1 2">
    <name type="scientific">Carnegiea gigantea</name>
    <dbReference type="NCBI Taxonomy" id="171969"/>
    <lineage>
        <taxon>Eukaryota</taxon>
        <taxon>Viridiplantae</taxon>
        <taxon>Streptophyta</taxon>
        <taxon>Embryophyta</taxon>
        <taxon>Tracheophyta</taxon>
        <taxon>Spermatophyta</taxon>
        <taxon>Magnoliopsida</taxon>
        <taxon>eudicotyledons</taxon>
        <taxon>Gunneridae</taxon>
        <taxon>Pentapetalae</taxon>
        <taxon>Caryophyllales</taxon>
        <taxon>Cactineae</taxon>
        <taxon>Cactaceae</taxon>
        <taxon>Cactoideae</taxon>
        <taxon>Echinocereeae</taxon>
        <taxon>Carnegiea</taxon>
    </lineage>
</organism>
<dbReference type="AlphaFoldDB" id="A0A9Q1GPY9"/>
<sequence length="178" mass="20956">MAKYDQVRGESIKHHIIDRVQAHNNEAKKVRLSHEGPQESYMLKGKVDSDFMDWLTRSLVCTSEEPRDLGALASALIGAFRKCTKICSLSSFKFIPTFPTHDRMEEVLSNHKELYLWFVSVKKWDKYDYCETRRVRIEIFRVPPPHGWTWDNFKKVTVFEEELVVWANLLQEPTPLIQ</sequence>
<evidence type="ECO:0000313" key="2">
    <source>
        <dbReference type="Proteomes" id="UP001153076"/>
    </source>
</evidence>